<evidence type="ECO:0000313" key="1">
    <source>
        <dbReference type="EMBL" id="DAG01662.1"/>
    </source>
</evidence>
<protein>
    <submittedName>
        <fullName evidence="1">Uncharacterized protein</fullName>
    </submittedName>
</protein>
<proteinExistence type="predicted"/>
<organism evidence="1">
    <name type="scientific">Siphoviridae sp. ct87j35</name>
    <dbReference type="NCBI Taxonomy" id="2825356"/>
    <lineage>
        <taxon>Viruses</taxon>
        <taxon>Duplodnaviria</taxon>
        <taxon>Heunggongvirae</taxon>
        <taxon>Uroviricota</taxon>
        <taxon>Caudoviricetes</taxon>
    </lineage>
</organism>
<name>A0A8S5V4M9_9CAUD</name>
<accession>A0A8S5V4M9</accession>
<dbReference type="EMBL" id="BK016196">
    <property type="protein sequence ID" value="DAG01662.1"/>
    <property type="molecule type" value="Genomic_DNA"/>
</dbReference>
<reference evidence="1" key="1">
    <citation type="journal article" date="2021" name="Proc. Natl. Acad. Sci. U.S.A.">
        <title>A Catalog of Tens of Thousands of Viruses from Human Metagenomes Reveals Hidden Associations with Chronic Diseases.</title>
        <authorList>
            <person name="Tisza M.J."/>
            <person name="Buck C.B."/>
        </authorList>
    </citation>
    <scope>NUCLEOTIDE SEQUENCE</scope>
    <source>
        <strain evidence="1">Ct87j35</strain>
    </source>
</reference>
<sequence>MIKFVKRHVHSIFDHCTPFFDQWYHPSSRYASPPLTYASPLTLYDLIL</sequence>